<dbReference type="PANTHER" id="PTHR12461">
    <property type="entry name" value="HYPOXIA-INDUCIBLE FACTOR 1 ALPHA INHIBITOR-RELATED"/>
    <property type="match status" value="1"/>
</dbReference>
<dbReference type="Gene3D" id="2.60.120.650">
    <property type="entry name" value="Cupin"/>
    <property type="match status" value="1"/>
</dbReference>
<feature type="domain" description="JmjC" evidence="2">
    <location>
        <begin position="472"/>
        <end position="635"/>
    </location>
</feature>
<accession>A0A090CM02</accession>
<dbReference type="PANTHER" id="PTHR12461:SF101">
    <property type="entry name" value="TRNA WYBUTOSINE-SYNTHESIZING PROTEIN 4"/>
    <property type="match status" value="1"/>
</dbReference>
<feature type="region of interest" description="Disordered" evidence="1">
    <location>
        <begin position="263"/>
        <end position="320"/>
    </location>
</feature>
<dbReference type="InterPro" id="IPR003347">
    <property type="entry name" value="JmjC_dom"/>
</dbReference>
<organism evidence="3 4">
    <name type="scientific">Podospora anserina (strain S / ATCC MYA-4624 / DSM 980 / FGSC 10383)</name>
    <name type="common">Pleurage anserina</name>
    <dbReference type="NCBI Taxonomy" id="515849"/>
    <lineage>
        <taxon>Eukaryota</taxon>
        <taxon>Fungi</taxon>
        <taxon>Dikarya</taxon>
        <taxon>Ascomycota</taxon>
        <taxon>Pezizomycotina</taxon>
        <taxon>Sordariomycetes</taxon>
        <taxon>Sordariomycetidae</taxon>
        <taxon>Sordariales</taxon>
        <taxon>Podosporaceae</taxon>
        <taxon>Podospora</taxon>
        <taxon>Podospora anserina</taxon>
    </lineage>
</organism>
<feature type="compositionally biased region" description="Basic and acidic residues" evidence="1">
    <location>
        <begin position="269"/>
        <end position="284"/>
    </location>
</feature>
<protein>
    <recommendedName>
        <fullName evidence="2">JmjC domain-containing protein</fullName>
    </recommendedName>
</protein>
<evidence type="ECO:0000313" key="3">
    <source>
        <dbReference type="EMBL" id="CDP26857.1"/>
    </source>
</evidence>
<dbReference type="EMBL" id="FO904938">
    <property type="protein sequence ID" value="CDP26857.1"/>
    <property type="molecule type" value="Genomic_DNA"/>
</dbReference>
<reference evidence="4" key="2">
    <citation type="journal article" date="2014" name="Genetics">
        <title>Maintaining two mating types: Structure of the mating type locus and its role in heterokaryosis in Podospora anserina.</title>
        <authorList>
            <person name="Grognet P."/>
            <person name="Bidard F."/>
            <person name="Kuchly C."/>
            <person name="Tong L.C.H."/>
            <person name="Coppin E."/>
            <person name="Benkhali J.A."/>
            <person name="Couloux A."/>
            <person name="Wincker P."/>
            <person name="Debuchy R."/>
            <person name="Silar P."/>
        </authorList>
    </citation>
    <scope>GENOME REANNOTATION</scope>
    <source>
        <strain evidence="4">S / ATCC MYA-4624 / DSM 980 / FGSC 10383</strain>
    </source>
</reference>
<dbReference type="STRING" id="515849.A0A090CM02"/>
<dbReference type="Pfam" id="PF13621">
    <property type="entry name" value="Cupin_8"/>
    <property type="match status" value="1"/>
</dbReference>
<evidence type="ECO:0000259" key="2">
    <source>
        <dbReference type="PROSITE" id="PS51184"/>
    </source>
</evidence>
<dbReference type="AlphaFoldDB" id="A0A090CM02"/>
<dbReference type="InParanoid" id="A0A090CM02"/>
<dbReference type="PROSITE" id="PS51184">
    <property type="entry name" value="JMJC"/>
    <property type="match status" value="1"/>
</dbReference>
<proteinExistence type="predicted"/>
<dbReference type="Proteomes" id="UP000001197">
    <property type="component" value="Chromosome 3"/>
</dbReference>
<feature type="region of interest" description="Disordered" evidence="1">
    <location>
        <begin position="200"/>
        <end position="223"/>
    </location>
</feature>
<keyword evidence="4" id="KW-1185">Reference proteome</keyword>
<reference evidence="3 4" key="1">
    <citation type="journal article" date="2008" name="Genome Biol.">
        <title>The genome sequence of the model ascomycete fungus Podospora anserina.</title>
        <authorList>
            <person name="Espagne E."/>
            <person name="Lespinet O."/>
            <person name="Malagnac F."/>
            <person name="Da Silva C."/>
            <person name="Jaillon O."/>
            <person name="Porcel B.M."/>
            <person name="Couloux A."/>
            <person name="Aury J.-M."/>
            <person name="Segurens B."/>
            <person name="Poulain J."/>
            <person name="Anthouard V."/>
            <person name="Grossetete S."/>
            <person name="Khalili H."/>
            <person name="Coppin E."/>
            <person name="Dequard-Chablat M."/>
            <person name="Picard M."/>
            <person name="Contamine V."/>
            <person name="Arnaise S."/>
            <person name="Bourdais A."/>
            <person name="Berteaux-Lecellier V."/>
            <person name="Gautheret D."/>
            <person name="de Vries R.P."/>
            <person name="Battaglia E."/>
            <person name="Coutinho P.M."/>
            <person name="Danchin E.G.J."/>
            <person name="Henrissat B."/>
            <person name="El Khoury R."/>
            <person name="Sainsard-Chanet A."/>
            <person name="Boivin A."/>
            <person name="Pinan-Lucarre B."/>
            <person name="Sellem C.H."/>
            <person name="Debuchy R."/>
            <person name="Wincker P."/>
            <person name="Weissenbach J."/>
            <person name="Silar P."/>
        </authorList>
    </citation>
    <scope>NUCLEOTIDE SEQUENCE [LARGE SCALE GENOMIC DNA]</scope>
    <source>
        <strain evidence="4">S / ATCC MYA-4624 / DSM 980 / FGSC 10383</strain>
    </source>
</reference>
<dbReference type="SMART" id="SM00558">
    <property type="entry name" value="JmjC"/>
    <property type="match status" value="1"/>
</dbReference>
<feature type="compositionally biased region" description="Polar residues" evidence="1">
    <location>
        <begin position="291"/>
        <end position="301"/>
    </location>
</feature>
<evidence type="ECO:0000313" key="4">
    <source>
        <dbReference type="Proteomes" id="UP000001197"/>
    </source>
</evidence>
<dbReference type="InterPro" id="IPR041667">
    <property type="entry name" value="Cupin_8"/>
</dbReference>
<evidence type="ECO:0000256" key="1">
    <source>
        <dbReference type="SAM" id="MobiDB-lite"/>
    </source>
</evidence>
<dbReference type="SUPFAM" id="SSF51197">
    <property type="entry name" value="Clavaminate synthase-like"/>
    <property type="match status" value="1"/>
</dbReference>
<name>A0A090CM02_PODAN</name>
<sequence length="635" mass="72057">MEKEETDDPLRKLLDHGSSFISRYYSHYEESAPILEGCGEPLVELLVRQARLMSMATPDHDLIKRRLDDILSASYNKFYAYLYKDLPPCWRLLYTEAAILKFWVLVFEWARSRQPELIRKRVWDKMEWEDFELDTPARREEVHEMKARFEKQPKGTPPRNLGSAVWHQLMQLSMRTEVGGVHVRRSREASSRIRERLQEWQRRNEQEDGQQGPEQQQQKREREEELLNDMVKTLDLALILAGGGGKHDEIHGYVALLERAASLPSNDNSPDKISSKPSESETPRQDPSLGRTRTTSLTQPPTKRARLSLPPPTNPSSTIDGWLPLNASGELVGPVAISDVPPVNTQQQTPIITQKPPNWSSHPSFSPYEPFTPPVTSPIPRLPSPSLATFQSHLSSPTPQPLILTSLVPSWPALAAHPWSKPSYLLSRTFSGRRLIPVEIGRSYVDEGWSQKILPFSEFLSTYITSPSESKGYLAQHQLFAQLPQLRSDITIPDLCYTSPANRPDGTPELEEPMLNAWFGPPGTITPLHTDPYHNLLVQVVGRKYVRLYPPGAGVKRRGEEAGVDMGNTAAFDVGVLEGWDEATGEGGDEEEKEFKRLEYVDCILEPGETLYIPVGWWHYVRGLSVSFSVSFWWN</sequence>